<reference evidence="4" key="1">
    <citation type="submission" date="2017-10" db="EMBL/GenBank/DDBJ databases">
        <title>Rapid genome shrinkage in a self-fertile nematode reveals novel sperm competition proteins.</title>
        <authorList>
            <person name="Yin D."/>
            <person name="Schwarz E.M."/>
            <person name="Thomas C.G."/>
            <person name="Felde R.L."/>
            <person name="Korf I.F."/>
            <person name="Cutter A.D."/>
            <person name="Schartner C.M."/>
            <person name="Ralston E.J."/>
            <person name="Meyer B.J."/>
            <person name="Haag E.S."/>
        </authorList>
    </citation>
    <scope>NUCLEOTIDE SEQUENCE [LARGE SCALE GENOMIC DNA]</scope>
    <source>
        <strain evidence="4">JU1422</strain>
    </source>
</reference>
<dbReference type="OrthoDB" id="261572at2759"/>
<keyword evidence="1" id="KW-0677">Repeat</keyword>
<evidence type="ECO:0000259" key="2">
    <source>
        <dbReference type="Pfam" id="PF21505"/>
    </source>
</evidence>
<accession>A0A2G5UQL4</accession>
<dbReference type="GO" id="GO:0005634">
    <property type="term" value="C:nucleus"/>
    <property type="evidence" value="ECO:0007669"/>
    <property type="project" value="TreeGrafter"/>
</dbReference>
<name>A0A2G5UQL4_9PELO</name>
<keyword evidence="4" id="KW-1185">Reference proteome</keyword>
<proteinExistence type="predicted"/>
<dbReference type="PANTHER" id="PTHR10943:SF2">
    <property type="entry name" value="26S PROTEASOME NON-ATPASE REGULATORY SUBUNIT 1"/>
    <property type="match status" value="1"/>
</dbReference>
<protein>
    <recommendedName>
        <fullName evidence="2">26S proteasome non-ATPase regulatory subunit 1/RPN2 N-terminal domain-containing protein</fullName>
    </recommendedName>
</protein>
<dbReference type="InterPro" id="IPR048570">
    <property type="entry name" value="PSMD1_RPN2_N"/>
</dbReference>
<evidence type="ECO:0000313" key="4">
    <source>
        <dbReference type="Proteomes" id="UP000230233"/>
    </source>
</evidence>
<dbReference type="AlphaFoldDB" id="A0A2G5UQL4"/>
<evidence type="ECO:0000256" key="1">
    <source>
        <dbReference type="ARBA" id="ARBA00022737"/>
    </source>
</evidence>
<dbReference type="GO" id="GO:0008540">
    <property type="term" value="C:proteasome regulatory particle, base subcomplex"/>
    <property type="evidence" value="ECO:0007669"/>
    <property type="project" value="TreeGrafter"/>
</dbReference>
<dbReference type="GO" id="GO:0043161">
    <property type="term" value="P:proteasome-mediated ubiquitin-dependent protein catabolic process"/>
    <property type="evidence" value="ECO:0007669"/>
    <property type="project" value="TreeGrafter"/>
</dbReference>
<evidence type="ECO:0000313" key="3">
    <source>
        <dbReference type="EMBL" id="PIC41824.1"/>
    </source>
</evidence>
<dbReference type="EMBL" id="PDUG01000003">
    <property type="protein sequence ID" value="PIC41824.1"/>
    <property type="molecule type" value="Genomic_DNA"/>
</dbReference>
<dbReference type="PANTHER" id="PTHR10943">
    <property type="entry name" value="26S PROTEASOME NON-ATPASE REGULATORY SUBUNIT"/>
    <property type="match status" value="1"/>
</dbReference>
<dbReference type="Proteomes" id="UP000230233">
    <property type="component" value="Chromosome III"/>
</dbReference>
<feature type="domain" description="26S proteasome non-ATPase regulatory subunit 1/RPN2 N-terminal" evidence="2">
    <location>
        <begin position="18"/>
        <end position="161"/>
    </location>
</feature>
<comment type="caution">
    <text evidence="3">The sequence shown here is derived from an EMBL/GenBank/DDBJ whole genome shotgun (WGS) entry which is preliminary data.</text>
</comment>
<dbReference type="GO" id="GO:0034515">
    <property type="term" value="C:proteasome storage granule"/>
    <property type="evidence" value="ECO:0007669"/>
    <property type="project" value="TreeGrafter"/>
</dbReference>
<gene>
    <name evidence="3" type="primary">Cni-rpn-2</name>
    <name evidence="3" type="synonym">Cnig_chr_III.g9110</name>
    <name evidence="3" type="ORF">B9Z55_009110</name>
</gene>
<sequence>MLTLLNRWRSQPGGPSNASAFIRVLESPKSSVSDKVLVLKAFNDWDVLVNTWFEVADALPAVEKLLDVTAFPEQSSAALLVSKVYFCLEQYERALEFALRGDFNVVPAPRVGLGNDAEYVNKIIETAIDTYKIMSQQGIAAPQQLRELVDKIVARNLDNREICHPR</sequence>
<dbReference type="Pfam" id="PF21505">
    <property type="entry name" value="RPN2_N"/>
    <property type="match status" value="1"/>
</dbReference>
<organism evidence="3 4">
    <name type="scientific">Caenorhabditis nigoni</name>
    <dbReference type="NCBI Taxonomy" id="1611254"/>
    <lineage>
        <taxon>Eukaryota</taxon>
        <taxon>Metazoa</taxon>
        <taxon>Ecdysozoa</taxon>
        <taxon>Nematoda</taxon>
        <taxon>Chromadorea</taxon>
        <taxon>Rhabditida</taxon>
        <taxon>Rhabditina</taxon>
        <taxon>Rhabditomorpha</taxon>
        <taxon>Rhabditoidea</taxon>
        <taxon>Rhabditidae</taxon>
        <taxon>Peloderinae</taxon>
        <taxon>Caenorhabditis</taxon>
    </lineage>
</organism>